<evidence type="ECO:0000259" key="6">
    <source>
        <dbReference type="PROSITE" id="PS50090"/>
    </source>
</evidence>
<dbReference type="GO" id="GO:1905786">
    <property type="term" value="P:positive regulation of anaphase-promoting complex-dependent catabolic process"/>
    <property type="evidence" value="ECO:0007669"/>
    <property type="project" value="TreeGrafter"/>
</dbReference>
<dbReference type="AlphaFoldDB" id="A0A9N9A9Q1"/>
<reference evidence="8" key="1">
    <citation type="submission" date="2021-06" db="EMBL/GenBank/DDBJ databases">
        <authorList>
            <person name="Kallberg Y."/>
            <person name="Tangrot J."/>
            <person name="Rosling A."/>
        </authorList>
    </citation>
    <scope>NUCLEOTIDE SEQUENCE</scope>
    <source>
        <strain evidence="8">IA702</strain>
    </source>
</reference>
<evidence type="ECO:0000256" key="3">
    <source>
        <dbReference type="ARBA" id="ARBA00022737"/>
    </source>
</evidence>
<dbReference type="Pfam" id="PF24807">
    <property type="entry name" value="WD40_CDC20-Fz"/>
    <property type="match status" value="1"/>
</dbReference>
<dbReference type="InterPro" id="IPR033010">
    <property type="entry name" value="Cdc20/Fizzy"/>
</dbReference>
<dbReference type="CDD" id="cd00167">
    <property type="entry name" value="SANT"/>
    <property type="match status" value="2"/>
</dbReference>
<dbReference type="InterPro" id="IPR017930">
    <property type="entry name" value="Myb_dom"/>
</dbReference>
<feature type="domain" description="Myb-like" evidence="6">
    <location>
        <begin position="496"/>
        <end position="546"/>
    </location>
</feature>
<dbReference type="GO" id="GO:0005680">
    <property type="term" value="C:anaphase-promoting complex"/>
    <property type="evidence" value="ECO:0007669"/>
    <property type="project" value="TreeGrafter"/>
</dbReference>
<feature type="repeat" description="WD" evidence="5">
    <location>
        <begin position="412"/>
        <end position="447"/>
    </location>
</feature>
<keyword evidence="2 5" id="KW-0853">WD repeat</keyword>
<dbReference type="OrthoDB" id="10263272at2759"/>
<dbReference type="SMART" id="SM00320">
    <property type="entry name" value="WD40"/>
    <property type="match status" value="4"/>
</dbReference>
<dbReference type="PANTHER" id="PTHR19918:SF1">
    <property type="entry name" value="FIZZY-RELATED PROTEIN HOMOLOG"/>
    <property type="match status" value="1"/>
</dbReference>
<dbReference type="Proteomes" id="UP000789572">
    <property type="component" value="Unassembled WGS sequence"/>
</dbReference>
<dbReference type="EMBL" id="CAJVPJ010000410">
    <property type="protein sequence ID" value="CAG8521954.1"/>
    <property type="molecule type" value="Genomic_DNA"/>
</dbReference>
<dbReference type="InterPro" id="IPR036322">
    <property type="entry name" value="WD40_repeat_dom_sf"/>
</dbReference>
<dbReference type="PROSITE" id="PS50082">
    <property type="entry name" value="WD_REPEATS_2"/>
    <property type="match status" value="2"/>
</dbReference>
<accession>A0A9N9A9Q1</accession>
<dbReference type="GO" id="GO:0010997">
    <property type="term" value="F:anaphase-promoting complex binding"/>
    <property type="evidence" value="ECO:0007669"/>
    <property type="project" value="InterPro"/>
</dbReference>
<feature type="domain" description="HTH myb-type" evidence="7">
    <location>
        <begin position="522"/>
        <end position="550"/>
    </location>
</feature>
<dbReference type="SUPFAM" id="SSF50978">
    <property type="entry name" value="WD40 repeat-like"/>
    <property type="match status" value="1"/>
</dbReference>
<dbReference type="PANTHER" id="PTHR19918">
    <property type="entry name" value="CELL DIVISION CYCLE 20 CDC20 FIZZY -RELATED"/>
    <property type="match status" value="1"/>
</dbReference>
<evidence type="ECO:0000313" key="8">
    <source>
        <dbReference type="EMBL" id="CAG8521954.1"/>
    </source>
</evidence>
<keyword evidence="3" id="KW-0677">Repeat</keyword>
<evidence type="ECO:0000256" key="1">
    <source>
        <dbReference type="ARBA" id="ARBA00006445"/>
    </source>
</evidence>
<dbReference type="Gene3D" id="2.130.10.10">
    <property type="entry name" value="YVTN repeat-like/Quinoprotein amine dehydrogenase"/>
    <property type="match status" value="1"/>
</dbReference>
<dbReference type="GO" id="GO:1990757">
    <property type="term" value="F:ubiquitin ligase activator activity"/>
    <property type="evidence" value="ECO:0007669"/>
    <property type="project" value="TreeGrafter"/>
</dbReference>
<evidence type="ECO:0000256" key="2">
    <source>
        <dbReference type="ARBA" id="ARBA00022574"/>
    </source>
</evidence>
<protein>
    <submittedName>
        <fullName evidence="8">4145_t:CDS:1</fullName>
    </submittedName>
</protein>
<dbReference type="PROSITE" id="PS51294">
    <property type="entry name" value="HTH_MYB"/>
    <property type="match status" value="2"/>
</dbReference>
<dbReference type="InterPro" id="IPR009057">
    <property type="entry name" value="Homeodomain-like_sf"/>
</dbReference>
<feature type="repeat" description="WD" evidence="5">
    <location>
        <begin position="282"/>
        <end position="323"/>
    </location>
</feature>
<dbReference type="SMART" id="SM00717">
    <property type="entry name" value="SANT"/>
    <property type="match status" value="2"/>
</dbReference>
<evidence type="ECO:0000256" key="5">
    <source>
        <dbReference type="PROSITE-ProRule" id="PRU00221"/>
    </source>
</evidence>
<organism evidence="8 9">
    <name type="scientific">Paraglomus occultum</name>
    <dbReference type="NCBI Taxonomy" id="144539"/>
    <lineage>
        <taxon>Eukaryota</taxon>
        <taxon>Fungi</taxon>
        <taxon>Fungi incertae sedis</taxon>
        <taxon>Mucoromycota</taxon>
        <taxon>Glomeromycotina</taxon>
        <taxon>Glomeromycetes</taxon>
        <taxon>Paraglomerales</taxon>
        <taxon>Paraglomeraceae</taxon>
        <taxon>Paraglomus</taxon>
    </lineage>
</organism>
<dbReference type="Pfam" id="PF00249">
    <property type="entry name" value="Myb_DNA-binding"/>
    <property type="match status" value="1"/>
</dbReference>
<evidence type="ECO:0000259" key="7">
    <source>
        <dbReference type="PROSITE" id="PS51294"/>
    </source>
</evidence>
<dbReference type="InterPro" id="IPR001680">
    <property type="entry name" value="WD40_rpt"/>
</dbReference>
<dbReference type="GO" id="GO:0031145">
    <property type="term" value="P:anaphase-promoting complex-dependent catabolic process"/>
    <property type="evidence" value="ECO:0007669"/>
    <property type="project" value="TreeGrafter"/>
</dbReference>
<keyword evidence="9" id="KW-1185">Reference proteome</keyword>
<sequence>MDHYTFIKRDAEYTSLDECANDTTYTDRFIPLHSSDLSVTFAFHQPPISSERLSTKRRRGSSLSPIQQINNNGDEFRRAVIVQAMLPRNEDYFSRRLFKFRAKERRINIIDTPERDAYSLTPFPWNVEKLLRRPLKKQRNISPMPYQMLAFCDQLGLKDDFYMNILDWSSDDVLSIGIDSSVYLWSKSTTQMTRLCELEASNKITSVNWIKKASIGANPGRWYRGWVGAALGCSYFSTDKEYEDASGTSCLAWNESVITSGSNDRFIVHSDKRSPADCFRILPGHCSEVCGLEWNLEGTHLSSGGNAGELFIWNRTNPTRIYSLTHHKAAVRALSWSPHTHNVLASGGGHLDRKICFWNTADGRLIGSHNAKAQVCNIEWSKSENELVSSHGWWKNSIVVWKYPDMEKIITLKGHTYRVLYLAMSPNGEDIVTGAGGDDNTLRFWKVFDTIKNVWKEKEDFIVTECHNAHGPAWVSRFLSTKTAKQCFRRWNDALSPGINMTPLTQIERDMLIELNCTDNSRWSRIALNFPGRTPKMIKDFWHQMKEEEESIRNQMSIRRLLN</sequence>
<comment type="similarity">
    <text evidence="1">Belongs to the WD repeat CDC20/Fizzy family.</text>
</comment>
<evidence type="ECO:0000313" key="9">
    <source>
        <dbReference type="Proteomes" id="UP000789572"/>
    </source>
</evidence>
<evidence type="ECO:0000256" key="4">
    <source>
        <dbReference type="ARBA" id="ARBA00023306"/>
    </source>
</evidence>
<keyword evidence="4" id="KW-0131">Cell cycle</keyword>
<feature type="domain" description="HTH myb-type" evidence="7">
    <location>
        <begin position="455"/>
        <end position="499"/>
    </location>
</feature>
<proteinExistence type="inferred from homology"/>
<name>A0A9N9A9Q1_9GLOM</name>
<gene>
    <name evidence="8" type="ORF">POCULU_LOCUS3619</name>
</gene>
<dbReference type="InterPro" id="IPR056150">
    <property type="entry name" value="WD40_CDC20-Fz"/>
</dbReference>
<comment type="caution">
    <text evidence="8">The sequence shown here is derived from an EMBL/GenBank/DDBJ whole genome shotgun (WGS) entry which is preliminary data.</text>
</comment>
<dbReference type="PROSITE" id="PS50090">
    <property type="entry name" value="MYB_LIKE"/>
    <property type="match status" value="1"/>
</dbReference>
<dbReference type="SUPFAM" id="SSF46689">
    <property type="entry name" value="Homeodomain-like"/>
    <property type="match status" value="1"/>
</dbReference>
<dbReference type="InterPro" id="IPR001005">
    <property type="entry name" value="SANT/Myb"/>
</dbReference>
<dbReference type="InterPro" id="IPR015943">
    <property type="entry name" value="WD40/YVTN_repeat-like_dom_sf"/>
</dbReference>
<dbReference type="Gene3D" id="1.10.10.60">
    <property type="entry name" value="Homeodomain-like"/>
    <property type="match status" value="2"/>
</dbReference>